<sequence length="139" mass="15615">LDCTVSADRPKVQKTPPPTPSPQPVGAKGPTPSPVVRIECSRSEQCPRGFKCVQKRLCVPEEELCEPGWHYNKDNDFCYFVGVGSFNYSQAVEYCASDCGSKVVWFDQSSFPKFQTEWLWVNNSDLVMSSEFGLFGVKF</sequence>
<dbReference type="WBParaSite" id="ASIM_0000413001-mRNA-1">
    <property type="protein sequence ID" value="ASIM_0000413001-mRNA-1"/>
    <property type="gene ID" value="ASIM_0000413001"/>
</dbReference>
<dbReference type="AlphaFoldDB" id="A0A0M3J969"/>
<name>A0A0M3J969_ANISI</name>
<feature type="region of interest" description="Disordered" evidence="1">
    <location>
        <begin position="1"/>
        <end position="33"/>
    </location>
</feature>
<protein>
    <submittedName>
        <fullName evidence="2">C-type lectin domain-containing protein</fullName>
    </submittedName>
</protein>
<dbReference type="InterPro" id="IPR016187">
    <property type="entry name" value="CTDL_fold"/>
</dbReference>
<evidence type="ECO:0000256" key="1">
    <source>
        <dbReference type="SAM" id="MobiDB-lite"/>
    </source>
</evidence>
<dbReference type="SUPFAM" id="SSF56436">
    <property type="entry name" value="C-type lectin-like"/>
    <property type="match status" value="1"/>
</dbReference>
<proteinExistence type="predicted"/>
<organism evidence="2">
    <name type="scientific">Anisakis simplex</name>
    <name type="common">Herring worm</name>
    <dbReference type="NCBI Taxonomy" id="6269"/>
    <lineage>
        <taxon>Eukaryota</taxon>
        <taxon>Metazoa</taxon>
        <taxon>Ecdysozoa</taxon>
        <taxon>Nematoda</taxon>
        <taxon>Chromadorea</taxon>
        <taxon>Rhabditida</taxon>
        <taxon>Spirurina</taxon>
        <taxon>Ascaridomorpha</taxon>
        <taxon>Ascaridoidea</taxon>
        <taxon>Anisakidae</taxon>
        <taxon>Anisakis</taxon>
        <taxon>Anisakis simplex complex</taxon>
    </lineage>
</organism>
<accession>A0A0M3J969</accession>
<evidence type="ECO:0000313" key="2">
    <source>
        <dbReference type="WBParaSite" id="ASIM_0000413001-mRNA-1"/>
    </source>
</evidence>
<reference evidence="2" key="1">
    <citation type="submission" date="2017-02" db="UniProtKB">
        <authorList>
            <consortium name="WormBaseParasite"/>
        </authorList>
    </citation>
    <scope>IDENTIFICATION</scope>
</reference>